<keyword evidence="1" id="KW-0479">Metal-binding</keyword>
<dbReference type="PROSITE" id="PS01359">
    <property type="entry name" value="ZF_PHD_1"/>
    <property type="match status" value="1"/>
</dbReference>
<organism evidence="7 8">
    <name type="scientific">Zingiber officinale</name>
    <name type="common">Ginger</name>
    <name type="synonym">Amomum zingiber</name>
    <dbReference type="NCBI Taxonomy" id="94328"/>
    <lineage>
        <taxon>Eukaryota</taxon>
        <taxon>Viridiplantae</taxon>
        <taxon>Streptophyta</taxon>
        <taxon>Embryophyta</taxon>
        <taxon>Tracheophyta</taxon>
        <taxon>Spermatophyta</taxon>
        <taxon>Magnoliopsida</taxon>
        <taxon>Liliopsida</taxon>
        <taxon>Zingiberales</taxon>
        <taxon>Zingiberaceae</taxon>
        <taxon>Zingiber</taxon>
    </lineage>
</organism>
<dbReference type="GO" id="GO:0006355">
    <property type="term" value="P:regulation of DNA-templated transcription"/>
    <property type="evidence" value="ECO:0007669"/>
    <property type="project" value="TreeGrafter"/>
</dbReference>
<dbReference type="InterPro" id="IPR019787">
    <property type="entry name" value="Znf_PHD-finger"/>
</dbReference>
<dbReference type="GO" id="GO:0000228">
    <property type="term" value="C:nuclear chromosome"/>
    <property type="evidence" value="ECO:0007669"/>
    <property type="project" value="TreeGrafter"/>
</dbReference>
<reference evidence="7 8" key="1">
    <citation type="submission" date="2020-08" db="EMBL/GenBank/DDBJ databases">
        <title>Plant Genome Project.</title>
        <authorList>
            <person name="Zhang R.-G."/>
        </authorList>
    </citation>
    <scope>NUCLEOTIDE SEQUENCE [LARGE SCALE GENOMIC DNA]</scope>
    <source>
        <tissue evidence="7">Rhizome</tissue>
    </source>
</reference>
<sequence length="473" mass="53159">MMHAKFISVWCRFRFRTGTNLQWLCKTIYKVDLGKIVFKSYLIQLDIHFPLLEYHIFAKGTFHKCEKSNDPKIETGENSLTCDVCHGTWEAIEDEESNPTCHNKKFQKFDVAILSEDAVGGSDKAIENGNNYDCHHLEDLIGTPYVKQINLTAGELVDSNDSPGNEATGGNKVHAELSITKFQKLDLESMGDFHSTKELCIFILKSHGLLGVTSESVSCVSLEVIDGLTSKSNLLCKLCYQSGSPSGMLICDLCEEAFHINCLNPKINKIPIDEWNCQPCSRNKPNVPEQGLSISCGDLSSIAFILRDKLPYTTGVRIGKDFQAEVSEWSGPVPDEEFHPFEEPLEVDFAECSLTASNFNKQPKSDSVGNWIQCREIVYSGDDDEGTICGKWRREVRAADLCPGNSDILLAPLFLLQTDDWDCSSAIPWDPDHADCAVPQVEEKPDDVVEDDANEIEGRKRQMMRWRKKGKRW</sequence>
<evidence type="ECO:0000256" key="2">
    <source>
        <dbReference type="ARBA" id="ARBA00022771"/>
    </source>
</evidence>
<dbReference type="GO" id="GO:0006338">
    <property type="term" value="P:chromatin remodeling"/>
    <property type="evidence" value="ECO:0007669"/>
    <property type="project" value="InterPro"/>
</dbReference>
<dbReference type="InterPro" id="IPR047171">
    <property type="entry name" value="BAZ1A"/>
</dbReference>
<feature type="domain" description="CW-type" evidence="6">
    <location>
        <begin position="365"/>
        <end position="444"/>
    </location>
</feature>
<name>A0A8J5GQ39_ZINOF</name>
<evidence type="ECO:0000313" key="8">
    <source>
        <dbReference type="Proteomes" id="UP000734854"/>
    </source>
</evidence>
<evidence type="ECO:0000259" key="5">
    <source>
        <dbReference type="PROSITE" id="PS50016"/>
    </source>
</evidence>
<evidence type="ECO:0000256" key="3">
    <source>
        <dbReference type="ARBA" id="ARBA00022833"/>
    </source>
</evidence>
<dbReference type="AlphaFoldDB" id="A0A8J5GQ39"/>
<dbReference type="InterPro" id="IPR011124">
    <property type="entry name" value="Znf_CW"/>
</dbReference>
<dbReference type="EMBL" id="JACMSC010000008">
    <property type="protein sequence ID" value="KAG6511758.1"/>
    <property type="molecule type" value="Genomic_DNA"/>
</dbReference>
<dbReference type="GO" id="GO:0003677">
    <property type="term" value="F:DNA binding"/>
    <property type="evidence" value="ECO:0007669"/>
    <property type="project" value="TreeGrafter"/>
</dbReference>
<dbReference type="SUPFAM" id="SSF57903">
    <property type="entry name" value="FYVE/PHD zinc finger"/>
    <property type="match status" value="1"/>
</dbReference>
<dbReference type="SMART" id="SM00249">
    <property type="entry name" value="PHD"/>
    <property type="match status" value="1"/>
</dbReference>
<keyword evidence="8" id="KW-1185">Reference proteome</keyword>
<dbReference type="InterPro" id="IPR001965">
    <property type="entry name" value="Znf_PHD"/>
</dbReference>
<evidence type="ECO:0000313" key="7">
    <source>
        <dbReference type="EMBL" id="KAG6511758.1"/>
    </source>
</evidence>
<protein>
    <submittedName>
        <fullName evidence="7">Uncharacterized protein</fullName>
    </submittedName>
</protein>
<dbReference type="GO" id="GO:0008270">
    <property type="term" value="F:zinc ion binding"/>
    <property type="evidence" value="ECO:0007669"/>
    <property type="project" value="UniProtKB-KW"/>
</dbReference>
<dbReference type="GO" id="GO:0008623">
    <property type="term" value="C:CHRAC"/>
    <property type="evidence" value="ECO:0007669"/>
    <property type="project" value="TreeGrafter"/>
</dbReference>
<comment type="caution">
    <text evidence="7">The sequence shown here is derived from an EMBL/GenBank/DDBJ whole genome shotgun (WGS) entry which is preliminary data.</text>
</comment>
<feature type="domain" description="PHD-type" evidence="5">
    <location>
        <begin position="233"/>
        <end position="283"/>
    </location>
</feature>
<dbReference type="Gene3D" id="3.30.40.100">
    <property type="match status" value="1"/>
</dbReference>
<dbReference type="InterPro" id="IPR011011">
    <property type="entry name" value="Znf_FYVE_PHD"/>
</dbReference>
<dbReference type="InterPro" id="IPR019786">
    <property type="entry name" value="Zinc_finger_PHD-type_CS"/>
</dbReference>
<dbReference type="Proteomes" id="UP000734854">
    <property type="component" value="Unassembled WGS sequence"/>
</dbReference>
<dbReference type="InterPro" id="IPR013083">
    <property type="entry name" value="Znf_RING/FYVE/PHD"/>
</dbReference>
<dbReference type="Pfam" id="PF00628">
    <property type="entry name" value="PHD"/>
    <property type="match status" value="1"/>
</dbReference>
<keyword evidence="2 4" id="KW-0863">Zinc-finger</keyword>
<evidence type="ECO:0000259" key="6">
    <source>
        <dbReference type="PROSITE" id="PS51050"/>
    </source>
</evidence>
<evidence type="ECO:0000256" key="4">
    <source>
        <dbReference type="PROSITE-ProRule" id="PRU00146"/>
    </source>
</evidence>
<gene>
    <name evidence="7" type="ORF">ZIOFF_029835</name>
</gene>
<dbReference type="PROSITE" id="PS50016">
    <property type="entry name" value="ZF_PHD_2"/>
    <property type="match status" value="1"/>
</dbReference>
<dbReference type="GO" id="GO:0031445">
    <property type="term" value="P:regulation of heterochromatin formation"/>
    <property type="evidence" value="ECO:0007669"/>
    <property type="project" value="TreeGrafter"/>
</dbReference>
<keyword evidence="3" id="KW-0862">Zinc</keyword>
<dbReference type="PANTHER" id="PTHR46510:SF1">
    <property type="entry name" value="BROMODOMAIN ADJACENT TO ZINC FINGER DOMAIN PROTEIN 1A"/>
    <property type="match status" value="1"/>
</dbReference>
<accession>A0A8J5GQ39</accession>
<dbReference type="GO" id="GO:0045740">
    <property type="term" value="P:positive regulation of DNA replication"/>
    <property type="evidence" value="ECO:0007669"/>
    <property type="project" value="TreeGrafter"/>
</dbReference>
<dbReference type="PANTHER" id="PTHR46510">
    <property type="entry name" value="BROMODOMAIN ADJACENT TO ZINC FINGER DOMAIN PROTEIN 1A"/>
    <property type="match status" value="1"/>
</dbReference>
<dbReference type="Gene3D" id="3.30.40.10">
    <property type="entry name" value="Zinc/RING finger domain, C3HC4 (zinc finger)"/>
    <property type="match status" value="1"/>
</dbReference>
<evidence type="ECO:0000256" key="1">
    <source>
        <dbReference type="ARBA" id="ARBA00022723"/>
    </source>
</evidence>
<proteinExistence type="predicted"/>
<dbReference type="PROSITE" id="PS51050">
    <property type="entry name" value="ZF_CW"/>
    <property type="match status" value="1"/>
</dbReference>